<dbReference type="InterPro" id="IPR037026">
    <property type="entry name" value="Vgr_OB-fold_dom_sf"/>
</dbReference>
<dbReference type="SUPFAM" id="SSF69255">
    <property type="entry name" value="gp5 N-terminal domain-like"/>
    <property type="match status" value="1"/>
</dbReference>
<feature type="domain" description="Gp5/Type VI secretion system Vgr protein OB-fold" evidence="1">
    <location>
        <begin position="377"/>
        <end position="451"/>
    </location>
</feature>
<comment type="caution">
    <text evidence="2">The sequence shown here is derived from an EMBL/GenBank/DDBJ whole genome shotgun (WGS) entry which is preliminary data.</text>
</comment>
<dbReference type="Proteomes" id="UP001596023">
    <property type="component" value="Unassembled WGS sequence"/>
</dbReference>
<evidence type="ECO:0000313" key="2">
    <source>
        <dbReference type="EMBL" id="MFC4673815.1"/>
    </source>
</evidence>
<dbReference type="InterPro" id="IPR006533">
    <property type="entry name" value="T6SS_Vgr_RhsGE"/>
</dbReference>
<dbReference type="Pfam" id="PF04717">
    <property type="entry name" value="Phage_base_V"/>
    <property type="match status" value="1"/>
</dbReference>
<gene>
    <name evidence="2" type="primary">vgrG</name>
    <name evidence="2" type="ORF">ACFO6W_08940</name>
</gene>
<organism evidence="2 3">
    <name type="scientific">Dysgonomonas termitidis</name>
    <dbReference type="NCBI Taxonomy" id="1516126"/>
    <lineage>
        <taxon>Bacteria</taxon>
        <taxon>Pseudomonadati</taxon>
        <taxon>Bacteroidota</taxon>
        <taxon>Bacteroidia</taxon>
        <taxon>Bacteroidales</taxon>
        <taxon>Dysgonomonadaceae</taxon>
        <taxon>Dysgonomonas</taxon>
    </lineage>
</organism>
<dbReference type="SUPFAM" id="SSF69349">
    <property type="entry name" value="Phage fibre proteins"/>
    <property type="match status" value="1"/>
</dbReference>
<dbReference type="SUPFAM" id="SSF69279">
    <property type="entry name" value="Phage tail proteins"/>
    <property type="match status" value="1"/>
</dbReference>
<dbReference type="EMBL" id="JBHSGN010000063">
    <property type="protein sequence ID" value="MFC4673815.1"/>
    <property type="molecule type" value="Genomic_DNA"/>
</dbReference>
<dbReference type="RefSeq" id="WP_379995473.1">
    <property type="nucleotide sequence ID" value="NZ_JBHSGN010000063.1"/>
</dbReference>
<protein>
    <submittedName>
        <fullName evidence="2">Type VI secretion system tip protein VgrG</fullName>
    </submittedName>
</protein>
<evidence type="ECO:0000313" key="3">
    <source>
        <dbReference type="Proteomes" id="UP001596023"/>
    </source>
</evidence>
<keyword evidence="3" id="KW-1185">Reference proteome</keyword>
<accession>A0ABV9KUD6</accession>
<proteinExistence type="predicted"/>
<dbReference type="Gene3D" id="2.40.50.230">
    <property type="entry name" value="Gp5 N-terminal domain"/>
    <property type="match status" value="1"/>
</dbReference>
<reference evidence="3" key="1">
    <citation type="journal article" date="2019" name="Int. J. Syst. Evol. Microbiol.">
        <title>The Global Catalogue of Microorganisms (GCM) 10K type strain sequencing project: providing services to taxonomists for standard genome sequencing and annotation.</title>
        <authorList>
            <consortium name="The Broad Institute Genomics Platform"/>
            <consortium name="The Broad Institute Genome Sequencing Center for Infectious Disease"/>
            <person name="Wu L."/>
            <person name="Ma J."/>
        </authorList>
    </citation>
    <scope>NUCLEOTIDE SEQUENCE [LARGE SCALE GENOMIC DNA]</scope>
    <source>
        <strain evidence="3">CCUG 66188</strain>
    </source>
</reference>
<evidence type="ECO:0000259" key="1">
    <source>
        <dbReference type="Pfam" id="PF04717"/>
    </source>
</evidence>
<name>A0ABV9KUD6_9BACT</name>
<dbReference type="NCBIfam" id="TIGR01646">
    <property type="entry name" value="vgr_GE"/>
    <property type="match status" value="1"/>
</dbReference>
<dbReference type="InterPro" id="IPR006531">
    <property type="entry name" value="Gp5/Vgr_OB"/>
</dbReference>
<sequence length="596" mass="64311">MAESPIKDSQGLISFTIYSEGNKIKDSFGLISIWVRKEVNRIGKATLVFEAGNLAAGTMDESEDNTFAPGNVIRIETGYQSTEEVIFEGIVTSHNIVIPGGECATLEIECRDFAFPATLGRKNRLFEKSKDNQVISNMLAEYSALSASVDSTTAKHNGIIQYYCSDWDFILSRADANGLVVITEGKDISVKKPDVKAAAVLKVTYGTDLIEFNGRLQTASQMSGAVALAWDSTTQKLVKVSGTNPSLNGQGNSMPAELAEAVGMGDRNLQTESCTDESELQSWADALLLKTGLARIQGDFKFQGSAKAIPGCIIDIDGLGNRFNGSVYVGSVEHEIKNGNWFTTAGIGISPVNITDENNVVSPLVSGLMPGINGLHIGKVTKLDGDPDSENKIQVEFPLLNGEKNTIWARLSNVWASNQYGTFFIPEKGDEVILGFLNNDPRFPVVLGSLYSSKQAPPYKIEADNKLKAIVTRSKLKISFEEEKKIITIETPGKNIIEINDDAKAIKLTDQNKNKIELTPDGILIDSAKEIQLKAKTNINIEAGANLSLKAKSNATIEGLKIEAKAQTEFTAKGNAKAELSASGQTVVKGAMVMIN</sequence>